<name>A0A5B7JS44_PORTR</name>
<keyword evidence="2" id="KW-1185">Reference proteome</keyword>
<organism evidence="1 2">
    <name type="scientific">Portunus trituberculatus</name>
    <name type="common">Swimming crab</name>
    <name type="synonym">Neptunus trituberculatus</name>
    <dbReference type="NCBI Taxonomy" id="210409"/>
    <lineage>
        <taxon>Eukaryota</taxon>
        <taxon>Metazoa</taxon>
        <taxon>Ecdysozoa</taxon>
        <taxon>Arthropoda</taxon>
        <taxon>Crustacea</taxon>
        <taxon>Multicrustacea</taxon>
        <taxon>Malacostraca</taxon>
        <taxon>Eumalacostraca</taxon>
        <taxon>Eucarida</taxon>
        <taxon>Decapoda</taxon>
        <taxon>Pleocyemata</taxon>
        <taxon>Brachyura</taxon>
        <taxon>Eubrachyura</taxon>
        <taxon>Portunoidea</taxon>
        <taxon>Portunidae</taxon>
        <taxon>Portuninae</taxon>
        <taxon>Portunus</taxon>
    </lineage>
</organism>
<evidence type="ECO:0000313" key="2">
    <source>
        <dbReference type="Proteomes" id="UP000324222"/>
    </source>
</evidence>
<sequence length="78" mass="8547">MDSKPSVTSTSPATLQCGSMELMNSQVTPPQKHDLVSLLVELIGYRRSIFAVGEEQSLWLSASNEYGPIYLSSDKVLN</sequence>
<gene>
    <name evidence="1" type="ORF">E2C01_092461</name>
</gene>
<evidence type="ECO:0000313" key="1">
    <source>
        <dbReference type="EMBL" id="MPC97166.1"/>
    </source>
</evidence>
<proteinExistence type="predicted"/>
<protein>
    <submittedName>
        <fullName evidence="1">Uncharacterized protein</fullName>
    </submittedName>
</protein>
<comment type="caution">
    <text evidence="1">The sequence shown here is derived from an EMBL/GenBank/DDBJ whole genome shotgun (WGS) entry which is preliminary data.</text>
</comment>
<dbReference type="Proteomes" id="UP000324222">
    <property type="component" value="Unassembled WGS sequence"/>
</dbReference>
<reference evidence="1 2" key="1">
    <citation type="submission" date="2019-05" db="EMBL/GenBank/DDBJ databases">
        <title>Another draft genome of Portunus trituberculatus and its Hox gene families provides insights of decapod evolution.</title>
        <authorList>
            <person name="Jeong J.-H."/>
            <person name="Song I."/>
            <person name="Kim S."/>
            <person name="Choi T."/>
            <person name="Kim D."/>
            <person name="Ryu S."/>
            <person name="Kim W."/>
        </authorList>
    </citation>
    <scope>NUCLEOTIDE SEQUENCE [LARGE SCALE GENOMIC DNA]</scope>
    <source>
        <tissue evidence="1">Muscle</tissue>
    </source>
</reference>
<dbReference type="AlphaFoldDB" id="A0A5B7JS44"/>
<dbReference type="EMBL" id="VSRR010108846">
    <property type="protein sequence ID" value="MPC97166.1"/>
    <property type="molecule type" value="Genomic_DNA"/>
</dbReference>
<accession>A0A5B7JS44</accession>